<evidence type="ECO:0000313" key="2">
    <source>
        <dbReference type="Proteomes" id="UP000006740"/>
    </source>
</evidence>
<protein>
    <submittedName>
        <fullName evidence="1">Uncharacterized protein</fullName>
    </submittedName>
</protein>
<dbReference type="AlphaFoldDB" id="D6ZST9"/>
<accession>D6ZST9</accession>
<dbReference type="EMBL" id="CP002010">
    <property type="protein sequence ID" value="ADG99944.1"/>
    <property type="molecule type" value="Genomic_DNA"/>
</dbReference>
<dbReference type="Proteomes" id="UP000006740">
    <property type="component" value="Chromosome"/>
</dbReference>
<sequence length="266" mass="29496">MVVINAIYKKALRARLWQPTKWGKRLLKSKDAAGGFRKMLVSEGGKAMQSGENVLSAIRHDGTGNYAANLARQGWDALGKGMHNVGHSLKNSGRAWNRFVSGWQDAKQAANAAHSNPNNTVMRDFWDGQFKRFGDWSKGHGWSIGNTIMNARTGYTDFRGIHDMKNIAAVGTHRTVWDTMNFGQHVVSYANATYDTLNTAKVVKPFVNPTTDGGLQWKHSPQDYFKTFVPDPDHLWNFKTIYQAPGKLSDGAAEASNAIRVGISDL</sequence>
<dbReference type="KEGG" id="bll:BLJ_0468"/>
<proteinExistence type="predicted"/>
<name>D6ZST9_BIFLJ</name>
<organism evidence="1 2">
    <name type="scientific">Bifidobacterium longum subsp. longum (strain JDM301)</name>
    <dbReference type="NCBI Taxonomy" id="759350"/>
    <lineage>
        <taxon>Bacteria</taxon>
        <taxon>Bacillati</taxon>
        <taxon>Actinomycetota</taxon>
        <taxon>Actinomycetes</taxon>
        <taxon>Bifidobacteriales</taxon>
        <taxon>Bifidobacteriaceae</taxon>
        <taxon>Bifidobacterium</taxon>
    </lineage>
</organism>
<gene>
    <name evidence="1" type="ordered locus">BLJ_0468</name>
</gene>
<dbReference type="HOGENOM" id="CLU_1044541_0_0_11"/>
<reference evidence="1 2" key="1">
    <citation type="journal article" date="2010" name="J. Bacteriol.">
        <title>Complete genome sequence of Bifidobacterium longum JDM301.</title>
        <authorList>
            <person name="Wei Y.X."/>
            <person name="Zhang Z.Y."/>
            <person name="Liu C."/>
            <person name="Zhu Y.Z."/>
            <person name="Zhu Y.Q."/>
            <person name="Zheng H."/>
            <person name="Zhao G.P."/>
            <person name="Wang S."/>
            <person name="Guo X.K."/>
        </authorList>
    </citation>
    <scope>NUCLEOTIDE SEQUENCE [LARGE SCALE GENOMIC DNA]</scope>
    <source>
        <strain evidence="1 2">JDM301</strain>
    </source>
</reference>
<evidence type="ECO:0000313" key="1">
    <source>
        <dbReference type="EMBL" id="ADG99944.1"/>
    </source>
</evidence>